<evidence type="ECO:0000256" key="1">
    <source>
        <dbReference type="ARBA" id="ARBA00008898"/>
    </source>
</evidence>
<dbReference type="PANTHER" id="PTHR30466">
    <property type="entry name" value="FLAVIN REDUCTASE"/>
    <property type="match status" value="1"/>
</dbReference>
<dbReference type="OrthoDB" id="9792858at2"/>
<feature type="compositionally biased region" description="Polar residues" evidence="3">
    <location>
        <begin position="9"/>
        <end position="21"/>
    </location>
</feature>
<dbReference type="SUPFAM" id="SSF50475">
    <property type="entry name" value="FMN-binding split barrel"/>
    <property type="match status" value="1"/>
</dbReference>
<dbReference type="EMBL" id="SJZB01000032">
    <property type="protein sequence ID" value="TCJ14910.1"/>
    <property type="molecule type" value="Genomic_DNA"/>
</dbReference>
<dbReference type="GO" id="GO:0010181">
    <property type="term" value="F:FMN binding"/>
    <property type="evidence" value="ECO:0007669"/>
    <property type="project" value="InterPro"/>
</dbReference>
<dbReference type="Proteomes" id="UP000295443">
    <property type="component" value="Unassembled WGS sequence"/>
</dbReference>
<comment type="caution">
    <text evidence="5">The sequence shown here is derived from an EMBL/GenBank/DDBJ whole genome shotgun (WGS) entry which is preliminary data.</text>
</comment>
<dbReference type="InterPro" id="IPR050268">
    <property type="entry name" value="NADH-dep_flavin_reductase"/>
</dbReference>
<protein>
    <submittedName>
        <fullName evidence="5">Flavin reductase</fullName>
    </submittedName>
</protein>
<gene>
    <name evidence="5" type="ORF">EZJ19_08460</name>
</gene>
<dbReference type="AlphaFoldDB" id="A0A4R1BCW8"/>
<proteinExistence type="inferred from homology"/>
<dbReference type="InterPro" id="IPR012349">
    <property type="entry name" value="Split_barrel_FMN-bd"/>
</dbReference>
<organism evidence="5 6">
    <name type="scientific">Parasulfuritortus cantonensis</name>
    <dbReference type="NCBI Taxonomy" id="2528202"/>
    <lineage>
        <taxon>Bacteria</taxon>
        <taxon>Pseudomonadati</taxon>
        <taxon>Pseudomonadota</taxon>
        <taxon>Betaproteobacteria</taxon>
        <taxon>Nitrosomonadales</taxon>
        <taxon>Thiobacillaceae</taxon>
        <taxon>Parasulfuritortus</taxon>
    </lineage>
</organism>
<name>A0A4R1BCW8_9PROT</name>
<evidence type="ECO:0000313" key="5">
    <source>
        <dbReference type="EMBL" id="TCJ14910.1"/>
    </source>
</evidence>
<dbReference type="PANTHER" id="PTHR30466:SF11">
    <property type="entry name" value="FLAVIN-DEPENDENT MONOOXYGENASE, REDUCTASE SUBUNIT HSAB"/>
    <property type="match status" value="1"/>
</dbReference>
<evidence type="ECO:0000259" key="4">
    <source>
        <dbReference type="SMART" id="SM00903"/>
    </source>
</evidence>
<feature type="region of interest" description="Disordered" evidence="3">
    <location>
        <begin position="1"/>
        <end position="36"/>
    </location>
</feature>
<evidence type="ECO:0000256" key="3">
    <source>
        <dbReference type="SAM" id="MobiDB-lite"/>
    </source>
</evidence>
<dbReference type="GO" id="GO:0042602">
    <property type="term" value="F:riboflavin reductase (NADPH) activity"/>
    <property type="evidence" value="ECO:0007669"/>
    <property type="project" value="TreeGrafter"/>
</dbReference>
<keyword evidence="2" id="KW-0560">Oxidoreductase</keyword>
<comment type="similarity">
    <text evidence="1">Belongs to the non-flavoprotein flavin reductase family.</text>
</comment>
<feature type="domain" description="Flavin reductase like" evidence="4">
    <location>
        <begin position="64"/>
        <end position="207"/>
    </location>
</feature>
<dbReference type="SMART" id="SM00903">
    <property type="entry name" value="Flavin_Reduct"/>
    <property type="match status" value="1"/>
</dbReference>
<accession>A0A4R1BCW8</accession>
<evidence type="ECO:0000313" key="6">
    <source>
        <dbReference type="Proteomes" id="UP000295443"/>
    </source>
</evidence>
<reference evidence="5 6" key="1">
    <citation type="submission" date="2019-03" db="EMBL/GenBank/DDBJ databases">
        <title>Genome sequence of Thiobacillaceae bacterium LSR1, a sulfur-oxidizing bacterium isolated from freshwater sediment.</title>
        <authorList>
            <person name="Li S."/>
        </authorList>
    </citation>
    <scope>NUCLEOTIDE SEQUENCE [LARGE SCALE GENOMIC DNA]</scope>
    <source>
        <strain evidence="5 6">LSR1</strain>
    </source>
</reference>
<dbReference type="Gene3D" id="2.30.110.10">
    <property type="entry name" value="Electron Transport, Fmn-binding Protein, Chain A"/>
    <property type="match status" value="1"/>
</dbReference>
<evidence type="ECO:0000256" key="2">
    <source>
        <dbReference type="ARBA" id="ARBA00023002"/>
    </source>
</evidence>
<dbReference type="Pfam" id="PF01613">
    <property type="entry name" value="Flavin_Reduct"/>
    <property type="match status" value="1"/>
</dbReference>
<sequence>MPRWPTPSCAASTIRATTGPGSPTWKRRSASSPERWNAVPHDAAIHAWQGERSDADPRALRQALGCFATGVTVVTTVTPDGRKVGVTASSFNSVSMEPPLILWSLSSRSPNLSAFRDGSHFAVNVLAASQVDLCNRFGRPLDDKFADLEVAAGLGGSPLLPGAVAQFECACEATYPGGDHLIILGRVLRFRWSEETPLLFCQGRLGAAAPAAPALAA</sequence>
<dbReference type="InterPro" id="IPR002563">
    <property type="entry name" value="Flavin_Rdtase-like_dom"/>
</dbReference>
<keyword evidence="6" id="KW-1185">Reference proteome</keyword>